<dbReference type="EMBL" id="WHLY01000002">
    <property type="protein sequence ID" value="MPR35191.1"/>
    <property type="molecule type" value="Genomic_DNA"/>
</dbReference>
<dbReference type="RefSeq" id="WP_152762025.1">
    <property type="nucleotide sequence ID" value="NZ_WHLY01000002.1"/>
</dbReference>
<feature type="domain" description="ABC3 transporter permease C-terminal" evidence="7">
    <location>
        <begin position="372"/>
        <end position="485"/>
    </location>
</feature>
<protein>
    <submittedName>
        <fullName evidence="9">FtsX-like permease family protein</fullName>
    </submittedName>
</protein>
<dbReference type="Pfam" id="PF12704">
    <property type="entry name" value="MacB_PCD"/>
    <property type="match status" value="2"/>
</dbReference>
<reference evidence="9 10" key="1">
    <citation type="submission" date="2019-10" db="EMBL/GenBank/DDBJ databases">
        <title>Draft Genome Sequence of Cytophagaceae sp. SJW1-29.</title>
        <authorList>
            <person name="Choi A."/>
        </authorList>
    </citation>
    <scope>NUCLEOTIDE SEQUENCE [LARGE SCALE GENOMIC DNA]</scope>
    <source>
        <strain evidence="9 10">SJW1-29</strain>
    </source>
</reference>
<evidence type="ECO:0000256" key="5">
    <source>
        <dbReference type="ARBA" id="ARBA00023136"/>
    </source>
</evidence>
<evidence type="ECO:0000256" key="6">
    <source>
        <dbReference type="SAM" id="Phobius"/>
    </source>
</evidence>
<keyword evidence="4 6" id="KW-1133">Transmembrane helix</keyword>
<feature type="domain" description="MacB-like periplasmic core" evidence="8">
    <location>
        <begin position="96"/>
        <end position="306"/>
    </location>
</feature>
<evidence type="ECO:0000259" key="7">
    <source>
        <dbReference type="Pfam" id="PF02687"/>
    </source>
</evidence>
<gene>
    <name evidence="9" type="ORF">GBK04_18005</name>
</gene>
<dbReference type="InterPro" id="IPR025857">
    <property type="entry name" value="MacB_PCD"/>
</dbReference>
<feature type="transmembrane region" description="Helical" evidence="6">
    <location>
        <begin position="94"/>
        <end position="117"/>
    </location>
</feature>
<evidence type="ECO:0000256" key="1">
    <source>
        <dbReference type="ARBA" id="ARBA00004651"/>
    </source>
</evidence>
<feature type="transmembrane region" description="Helical" evidence="6">
    <location>
        <begin position="812"/>
        <end position="829"/>
    </location>
</feature>
<evidence type="ECO:0000313" key="10">
    <source>
        <dbReference type="Proteomes" id="UP000479293"/>
    </source>
</evidence>
<comment type="subcellular location">
    <subcellularLocation>
        <location evidence="1">Cell membrane</location>
        <topology evidence="1">Multi-pass membrane protein</topology>
    </subcellularLocation>
</comment>
<feature type="transmembrane region" description="Helical" evidence="6">
    <location>
        <begin position="757"/>
        <end position="776"/>
    </location>
</feature>
<evidence type="ECO:0000259" key="8">
    <source>
        <dbReference type="Pfam" id="PF12704"/>
    </source>
</evidence>
<feature type="transmembrane region" description="Helical" evidence="6">
    <location>
        <begin position="504"/>
        <end position="528"/>
    </location>
</feature>
<feature type="transmembrane region" description="Helical" evidence="6">
    <location>
        <begin position="366"/>
        <end position="386"/>
    </location>
</feature>
<name>A0A7C9FPP6_9BACT</name>
<dbReference type="Proteomes" id="UP000479293">
    <property type="component" value="Unassembled WGS sequence"/>
</dbReference>
<keyword evidence="5 6" id="KW-0472">Membrane</keyword>
<dbReference type="Pfam" id="PF02687">
    <property type="entry name" value="FtsX"/>
    <property type="match status" value="2"/>
</dbReference>
<dbReference type="InterPro" id="IPR050250">
    <property type="entry name" value="Macrolide_Exporter_MacB"/>
</dbReference>
<dbReference type="InterPro" id="IPR003838">
    <property type="entry name" value="ABC3_permease_C"/>
</dbReference>
<dbReference type="InterPro" id="IPR047699">
    <property type="entry name" value="Permease_put_prefix"/>
</dbReference>
<dbReference type="AlphaFoldDB" id="A0A7C9FPP6"/>
<evidence type="ECO:0000313" key="9">
    <source>
        <dbReference type="EMBL" id="MPR35191.1"/>
    </source>
</evidence>
<dbReference type="NCBIfam" id="NF038404">
    <property type="entry name" value="perm_prefix_2"/>
    <property type="match status" value="1"/>
</dbReference>
<proteinExistence type="predicted"/>
<dbReference type="PANTHER" id="PTHR30572">
    <property type="entry name" value="MEMBRANE COMPONENT OF TRANSPORTER-RELATED"/>
    <property type="match status" value="1"/>
</dbReference>
<accession>A0A7C9FPP6</accession>
<feature type="transmembrane region" description="Helical" evidence="6">
    <location>
        <begin position="841"/>
        <end position="861"/>
    </location>
</feature>
<keyword evidence="2" id="KW-1003">Cell membrane</keyword>
<comment type="caution">
    <text evidence="9">The sequence shown here is derived from an EMBL/GenBank/DDBJ whole genome shotgun (WGS) entry which is preliminary data.</text>
</comment>
<dbReference type="GO" id="GO:0005886">
    <property type="term" value="C:plasma membrane"/>
    <property type="evidence" value="ECO:0007669"/>
    <property type="project" value="UniProtKB-SubCell"/>
</dbReference>
<evidence type="ECO:0000256" key="4">
    <source>
        <dbReference type="ARBA" id="ARBA00022989"/>
    </source>
</evidence>
<keyword evidence="10" id="KW-1185">Reference proteome</keyword>
<feature type="transmembrane region" description="Helical" evidence="6">
    <location>
        <begin position="417"/>
        <end position="440"/>
    </location>
</feature>
<feature type="domain" description="ABC3 transporter permease C-terminal" evidence="7">
    <location>
        <begin position="760"/>
        <end position="873"/>
    </location>
</feature>
<keyword evidence="3 6" id="KW-0812">Transmembrane</keyword>
<evidence type="ECO:0000256" key="2">
    <source>
        <dbReference type="ARBA" id="ARBA00022475"/>
    </source>
</evidence>
<feature type="domain" description="MacB-like periplasmic core" evidence="8">
    <location>
        <begin position="590"/>
        <end position="684"/>
    </location>
</feature>
<feature type="transmembrane region" description="Helical" evidence="6">
    <location>
        <begin position="461"/>
        <end position="484"/>
    </location>
</feature>
<dbReference type="GO" id="GO:0022857">
    <property type="term" value="F:transmembrane transporter activity"/>
    <property type="evidence" value="ECO:0007669"/>
    <property type="project" value="TreeGrafter"/>
</dbReference>
<sequence>MKPVPPRLADRLLQWLVAPQLLESLLGDLHEEFDYQVGRVGEKRARWRYWREVLGFVKPRFIRRPKSIYSTPNTTDMLRNYLTVAFRNLWHHKAFTAINMVGLAVGLATCLLIILFVHHELSYDRYHAHADRIYRMTLYGHVDEKDMQLAYAPGPAGQALLRDCPGIEMVTRLRKEGDFLVKNGRDVIKEKHVAFVDSNFFSVFTIPMLKGHRTKALVEPNTLVLTETSARKYFGQANPIGKTLTMGHLGVFRITGVCADVPSNTHFQYDMFASLPSVKTGSKWMASGAYTYLRLRDGYPIGQVEAVSQGFLNKYMASEIKEFFGITLDDFLQKGNRFGFMFQPLTDIHLHSNLDDELEANSESRYLYIFSAIALFILLLACINFMNLSTAGSVGRSKEVGIRKVLGSIRKQLINQFLAESILVTFLALGLALVLVIFLLPSFNELAGKHFTYRAVISGRMLPGIVLACLAIGLLAGSYPAFVLSSFRPIAVLKGGLSAGPRSGWLRSTLVTVQFVVSITMIVATIVANQQLHFIQHKKLGFDKEQLLILHDTYVMGPKLNAFKEELSKMASINRVAMAGFLPAGASNQSVDGIQVRNGSQVKTYRNKGYYVDEDYLPTLGIRLVQGRNFAGTSPAEESKVLINEAAVLAYGFTNPIGEQISIIGDGTEGSKRTYTVVGVVKNFHFESMRQHIAPLVVFYGHENGQLALRIQTSDISGLLHTIEQRWKAQTDSPFEYSFLDERFNTIYQSEQRLSRLVGIFAGLAVLIACLGLFGLAALTTHQRTKEIGVRKVLGASITSVVVLLSKDFLRLVILALIIASPLAWYAMSRWLQGFAYRIDLAWWYFALAGLLAVGIALLTVSFQSVRAALMNPVKSLRSE</sequence>
<dbReference type="PANTHER" id="PTHR30572:SF18">
    <property type="entry name" value="ABC-TYPE MACROLIDE FAMILY EXPORT SYSTEM PERMEASE COMPONENT 2"/>
    <property type="match status" value="1"/>
</dbReference>
<organism evidence="9 10">
    <name type="scientific">Salmonirosea aquatica</name>
    <dbReference type="NCBI Taxonomy" id="2654236"/>
    <lineage>
        <taxon>Bacteria</taxon>
        <taxon>Pseudomonadati</taxon>
        <taxon>Bacteroidota</taxon>
        <taxon>Cytophagia</taxon>
        <taxon>Cytophagales</taxon>
        <taxon>Spirosomataceae</taxon>
        <taxon>Salmonirosea</taxon>
    </lineage>
</organism>
<evidence type="ECO:0000256" key="3">
    <source>
        <dbReference type="ARBA" id="ARBA00022692"/>
    </source>
</evidence>